<feature type="transmembrane region" description="Helical" evidence="8">
    <location>
        <begin position="98"/>
        <end position="117"/>
    </location>
</feature>
<feature type="transmembrane region" description="Helical" evidence="8">
    <location>
        <begin position="21"/>
        <end position="38"/>
    </location>
</feature>
<evidence type="ECO:0000256" key="3">
    <source>
        <dbReference type="ARBA" id="ARBA00022448"/>
    </source>
</evidence>
<gene>
    <name evidence="9" type="ORF">EHS19_01470</name>
</gene>
<evidence type="ECO:0000256" key="1">
    <source>
        <dbReference type="ARBA" id="ARBA00004651"/>
    </source>
</evidence>
<dbReference type="PANTHER" id="PTHR30269:SF23">
    <property type="entry name" value="MEMBRANE TRANSPORTER PROTEIN YDHB-RELATED"/>
    <property type="match status" value="1"/>
</dbReference>
<evidence type="ECO:0000256" key="2">
    <source>
        <dbReference type="ARBA" id="ARBA00009142"/>
    </source>
</evidence>
<keyword evidence="7 8" id="KW-0472">Membrane</keyword>
<dbReference type="EMBL" id="RQSP01000003">
    <property type="protein sequence ID" value="KAB5608324.1"/>
    <property type="molecule type" value="Genomic_DNA"/>
</dbReference>
<accession>A0A5N5RLZ3</accession>
<evidence type="ECO:0000256" key="5">
    <source>
        <dbReference type="ARBA" id="ARBA00022692"/>
    </source>
</evidence>
<evidence type="ECO:0000313" key="10">
    <source>
        <dbReference type="Proteomes" id="UP000326336"/>
    </source>
</evidence>
<dbReference type="Pfam" id="PF01925">
    <property type="entry name" value="TauE"/>
    <property type="match status" value="1"/>
</dbReference>
<evidence type="ECO:0000256" key="6">
    <source>
        <dbReference type="ARBA" id="ARBA00022989"/>
    </source>
</evidence>
<feature type="transmembrane region" description="Helical" evidence="8">
    <location>
        <begin position="239"/>
        <end position="260"/>
    </location>
</feature>
<dbReference type="Proteomes" id="UP000326336">
    <property type="component" value="Unassembled WGS sequence"/>
</dbReference>
<dbReference type="InterPro" id="IPR002781">
    <property type="entry name" value="TM_pro_TauE-like"/>
</dbReference>
<comment type="caution">
    <text evidence="9">The sequence shown here is derived from an EMBL/GenBank/DDBJ whole genome shotgun (WGS) entry which is preliminary data.</text>
</comment>
<dbReference type="GO" id="GO:0005886">
    <property type="term" value="C:plasma membrane"/>
    <property type="evidence" value="ECO:0007669"/>
    <property type="project" value="UniProtKB-SubCell"/>
</dbReference>
<organism evidence="9 10">
    <name type="scientific">Bifidobacterium jacchi</name>
    <dbReference type="NCBI Taxonomy" id="2490545"/>
    <lineage>
        <taxon>Bacteria</taxon>
        <taxon>Bacillati</taxon>
        <taxon>Actinomycetota</taxon>
        <taxon>Actinomycetes</taxon>
        <taxon>Bifidobacteriales</taxon>
        <taxon>Bifidobacteriaceae</taxon>
        <taxon>Bifidobacterium</taxon>
    </lineage>
</organism>
<keyword evidence="5 8" id="KW-0812">Transmembrane</keyword>
<dbReference type="PANTHER" id="PTHR30269">
    <property type="entry name" value="TRANSMEMBRANE PROTEIN YFCA"/>
    <property type="match status" value="1"/>
</dbReference>
<keyword evidence="3" id="KW-0813">Transport</keyword>
<feature type="transmembrane region" description="Helical" evidence="8">
    <location>
        <begin position="299"/>
        <end position="317"/>
    </location>
</feature>
<keyword evidence="10" id="KW-1185">Reference proteome</keyword>
<comment type="similarity">
    <text evidence="2 8">Belongs to the 4-toluene sulfonate uptake permease (TSUP) (TC 2.A.102) family.</text>
</comment>
<dbReference type="InterPro" id="IPR052017">
    <property type="entry name" value="TSUP"/>
</dbReference>
<evidence type="ECO:0000256" key="7">
    <source>
        <dbReference type="ARBA" id="ARBA00023136"/>
    </source>
</evidence>
<evidence type="ECO:0000313" key="9">
    <source>
        <dbReference type="EMBL" id="KAB5608324.1"/>
    </source>
</evidence>
<feature type="transmembrane region" description="Helical" evidence="8">
    <location>
        <begin position="272"/>
        <end position="293"/>
    </location>
</feature>
<protein>
    <recommendedName>
        <fullName evidence="8">Probable membrane transporter protein</fullName>
    </recommendedName>
</protein>
<evidence type="ECO:0000256" key="4">
    <source>
        <dbReference type="ARBA" id="ARBA00022475"/>
    </source>
</evidence>
<name>A0A5N5RLZ3_9BIFI</name>
<reference evidence="9 10" key="1">
    <citation type="journal article" date="2019" name="Int. J. Syst. Evol. Microbiol.">
        <title>Bifidobacterium jacchi sp. nov., isolated from the faeces of a baby common marmoset (Callithrix jacchus).</title>
        <authorList>
            <person name="Modesto M."/>
            <person name="Watanabe K."/>
            <person name="Arita M."/>
            <person name="Satti M."/>
            <person name="Oki K."/>
            <person name="Sciavilla P."/>
            <person name="Patavino C."/>
            <person name="Camma C."/>
            <person name="Michelini S."/>
            <person name="Sgorbati B."/>
            <person name="Mattarelli P."/>
        </authorList>
    </citation>
    <scope>NUCLEOTIDE SEQUENCE [LARGE SCALE GENOMIC DNA]</scope>
    <source>
        <strain evidence="9 10">MRM 9.3</strain>
    </source>
</reference>
<keyword evidence="4 8" id="KW-1003">Cell membrane</keyword>
<evidence type="ECO:0000256" key="8">
    <source>
        <dbReference type="RuleBase" id="RU363041"/>
    </source>
</evidence>
<feature type="transmembrane region" description="Helical" evidence="8">
    <location>
        <begin position="44"/>
        <end position="62"/>
    </location>
</feature>
<comment type="subcellular location">
    <subcellularLocation>
        <location evidence="1 8">Cell membrane</location>
        <topology evidence="1 8">Multi-pass membrane protein</topology>
    </subcellularLocation>
</comment>
<feature type="transmembrane region" description="Helical" evidence="8">
    <location>
        <begin position="208"/>
        <end position="233"/>
    </location>
</feature>
<dbReference type="AlphaFoldDB" id="A0A5N5RLZ3"/>
<sequence>MAVDVMAMVAIAAVLYGLDKSLAPGAGILAVAMLTAVMPAKEATGITLIMAIVADWSAIWAYRGNVSRRTLLRLFPFVAIGIVAGAGFLFVADDTVTRLTIGVILAVFVGMYFLSLVRRRFVCGSRAGASKAHDSDHAVDAARDIHAMGNAAGEVAGDAAGAFAGKGGRCADESDSDAASAAANGSVNDGPTVPPRSAARAFAFVKRVVCGALAGFTTMVANAGGPITSIYFLSENLSVMRFLGTTAWFYLIINMVKLPFAIGLNMITWANFTAMAWTIPLVIIAVLCGRWVARRVSQSAFSVLVYALSVVAVIRLFV</sequence>
<feature type="transmembrane region" description="Helical" evidence="8">
    <location>
        <begin position="74"/>
        <end position="92"/>
    </location>
</feature>
<dbReference type="RefSeq" id="WP_151916012.1">
    <property type="nucleotide sequence ID" value="NZ_RQSP01000003.1"/>
</dbReference>
<proteinExistence type="inferred from homology"/>
<dbReference type="OrthoDB" id="9801058at2"/>
<keyword evidence="6 8" id="KW-1133">Transmembrane helix</keyword>